<feature type="region of interest" description="Disordered" evidence="1">
    <location>
        <begin position="1"/>
        <end position="44"/>
    </location>
</feature>
<protein>
    <submittedName>
        <fullName evidence="2">Uncharacterized protein</fullName>
    </submittedName>
</protein>
<feature type="compositionally biased region" description="Basic residues" evidence="1">
    <location>
        <begin position="1"/>
        <end position="10"/>
    </location>
</feature>
<reference evidence="2 3" key="1">
    <citation type="submission" date="2012-02" db="EMBL/GenBank/DDBJ databases">
        <title>Complete genome sequence of Bifidobacterium catenulatum JCM 1194.</title>
        <authorList>
            <person name="Toh H."/>
            <person name="Oshima K."/>
            <person name="Morita H."/>
            <person name="Hattori M."/>
        </authorList>
    </citation>
    <scope>NUCLEOTIDE SEQUENCE [LARGE SCALE GENOMIC DNA]</scope>
    <source>
        <strain evidence="2 3">JCM 1194</strain>
    </source>
</reference>
<evidence type="ECO:0000313" key="3">
    <source>
        <dbReference type="Proteomes" id="UP000035061"/>
    </source>
</evidence>
<accession>A0ABN5V1Q0</accession>
<name>A0ABN5V1Q0_9BIFI</name>
<dbReference type="Proteomes" id="UP000035061">
    <property type="component" value="Chromosome"/>
</dbReference>
<organism evidence="2 3">
    <name type="scientific">Bifidobacterium catenulatum DSM 16992 = JCM 1194 = LMG 11043</name>
    <dbReference type="NCBI Taxonomy" id="566552"/>
    <lineage>
        <taxon>Bacteria</taxon>
        <taxon>Bacillati</taxon>
        <taxon>Actinomycetota</taxon>
        <taxon>Actinomycetes</taxon>
        <taxon>Bifidobacteriales</taxon>
        <taxon>Bifidobacteriaceae</taxon>
        <taxon>Bifidobacterium</taxon>
    </lineage>
</organism>
<dbReference type="EMBL" id="AP012325">
    <property type="protein sequence ID" value="BAR01908.1"/>
    <property type="molecule type" value="Genomic_DNA"/>
</dbReference>
<sequence>MKGIHGVKRAQYRDIPSPNPHGHVDHEWGCDGSGLRVEPSIVPS</sequence>
<evidence type="ECO:0000256" key="1">
    <source>
        <dbReference type="SAM" id="MobiDB-lite"/>
    </source>
</evidence>
<keyword evidence="3" id="KW-1185">Reference proteome</keyword>
<evidence type="ECO:0000313" key="2">
    <source>
        <dbReference type="EMBL" id="BAR01908.1"/>
    </source>
</evidence>
<gene>
    <name evidence="2" type="ORF">BBCT_0940</name>
</gene>
<proteinExistence type="predicted"/>